<feature type="compositionally biased region" description="Basic and acidic residues" evidence="1">
    <location>
        <begin position="388"/>
        <end position="418"/>
    </location>
</feature>
<keyword evidence="3" id="KW-1185">Reference proteome</keyword>
<feature type="compositionally biased region" description="Basic residues" evidence="1">
    <location>
        <begin position="59"/>
        <end position="73"/>
    </location>
</feature>
<proteinExistence type="predicted"/>
<dbReference type="PANTHER" id="PTHR34660">
    <property type="entry name" value="MYB-LIKE PROTEIN X"/>
    <property type="match status" value="1"/>
</dbReference>
<feature type="compositionally biased region" description="Pro residues" evidence="1">
    <location>
        <begin position="1"/>
        <end position="11"/>
    </location>
</feature>
<feature type="compositionally biased region" description="Basic and acidic residues" evidence="1">
    <location>
        <begin position="14"/>
        <end position="28"/>
    </location>
</feature>
<dbReference type="Proteomes" id="UP001552299">
    <property type="component" value="Unassembled WGS sequence"/>
</dbReference>
<dbReference type="PANTHER" id="PTHR34660:SF3">
    <property type="entry name" value="RRM DOMAIN-CONTAINING PROTEIN"/>
    <property type="match status" value="1"/>
</dbReference>
<reference evidence="2 3" key="1">
    <citation type="journal article" date="2024" name="Plant Biotechnol. J.">
        <title>Dendrobium thyrsiflorum genome and its molecular insights into genes involved in important horticultural traits.</title>
        <authorList>
            <person name="Chen B."/>
            <person name="Wang J.Y."/>
            <person name="Zheng P.J."/>
            <person name="Li K.L."/>
            <person name="Liang Y.M."/>
            <person name="Chen X.F."/>
            <person name="Zhang C."/>
            <person name="Zhao X."/>
            <person name="He X."/>
            <person name="Zhang G.Q."/>
            <person name="Liu Z.J."/>
            <person name="Xu Q."/>
        </authorList>
    </citation>
    <scope>NUCLEOTIDE SEQUENCE [LARGE SCALE GENOMIC DNA]</scope>
    <source>
        <strain evidence="2">GZMU011</strain>
    </source>
</reference>
<gene>
    <name evidence="2" type="ORF">M5K25_027410</name>
</gene>
<feature type="compositionally biased region" description="Basic and acidic residues" evidence="1">
    <location>
        <begin position="527"/>
        <end position="537"/>
    </location>
</feature>
<organism evidence="2 3">
    <name type="scientific">Dendrobium thyrsiflorum</name>
    <name type="common">Pinecone-like raceme dendrobium</name>
    <name type="synonym">Orchid</name>
    <dbReference type="NCBI Taxonomy" id="117978"/>
    <lineage>
        <taxon>Eukaryota</taxon>
        <taxon>Viridiplantae</taxon>
        <taxon>Streptophyta</taxon>
        <taxon>Embryophyta</taxon>
        <taxon>Tracheophyta</taxon>
        <taxon>Spermatophyta</taxon>
        <taxon>Magnoliopsida</taxon>
        <taxon>Liliopsida</taxon>
        <taxon>Asparagales</taxon>
        <taxon>Orchidaceae</taxon>
        <taxon>Epidendroideae</taxon>
        <taxon>Malaxideae</taxon>
        <taxon>Dendrobiinae</taxon>
        <taxon>Dendrobium</taxon>
    </lineage>
</organism>
<dbReference type="AlphaFoldDB" id="A0ABD0TZW9"/>
<comment type="caution">
    <text evidence="2">The sequence shown here is derived from an EMBL/GenBank/DDBJ whole genome shotgun (WGS) entry which is preliminary data.</text>
</comment>
<name>A0ABD0TZW9_DENTH</name>
<feature type="compositionally biased region" description="Basic and acidic residues" evidence="1">
    <location>
        <begin position="39"/>
        <end position="58"/>
    </location>
</feature>
<sequence>MSRCFPFPPPGYEKQPRAENLDLLAKEKRKEKKHKKEKKEKEKRERKEKKEKDRSKDKRKEKKDRKEKHKDRKKDKDVDKGRSSEDRKAEDRNEATHNRESLQKAEEGKDSKFAEELGKRTRDDGAANPMVGSITNSIHNKIEQIVVSRPSLEKDRATDKKMFPVHVGSSQRNDGSSLPVENAANFPQRRIGNTATCMDQERSKLPERFNVGINTDQNRNHGISRSIEGFPGLVNRKTEYSTTAGMEKEKIAEKNLVSNSIAPAIDNRGKLGAKVAASNSASTKGKNDVLGLSLDNLSSLRSKTEPMGSSIIQSRMDGIEKERFKGSGMLPHPVSSDNSKQQQQQHQAFIPLRGVSQHPVASEQRKNSTIFQPVQKDRNQKVDLLAKGLEDKEHTAKKNKRKDENNKQHNKEEEKILEKPAMIENNKIRSFGKKDQIDTLNSKPLAPHKDSSSAGIRGVDETSNKRKNIKINGFIQENDARPNKKPRMVASSSQPFSGLPVKSDIILLDNKDKKINGSAKSQQLPDVKGEVSLKSPHPDSKYLEQIYTVPKMEPLLENDDVEWLFNRSESSQQKPKSQQAVSEESIPQVWAKALRIESADLLALPYVVPF</sequence>
<accession>A0ABD0TZW9</accession>
<feature type="region of interest" description="Disordered" evidence="1">
    <location>
        <begin position="325"/>
        <end position="496"/>
    </location>
</feature>
<feature type="compositionally biased region" description="Basic and acidic residues" evidence="1">
    <location>
        <begin position="74"/>
        <end position="125"/>
    </location>
</feature>
<feature type="compositionally biased region" description="Basic and acidic residues" evidence="1">
    <location>
        <begin position="151"/>
        <end position="162"/>
    </location>
</feature>
<evidence type="ECO:0000313" key="3">
    <source>
        <dbReference type="Proteomes" id="UP001552299"/>
    </source>
</evidence>
<dbReference type="EMBL" id="JANQDX010000019">
    <property type="protein sequence ID" value="KAL0905221.1"/>
    <property type="molecule type" value="Genomic_DNA"/>
</dbReference>
<evidence type="ECO:0000313" key="2">
    <source>
        <dbReference type="EMBL" id="KAL0905221.1"/>
    </source>
</evidence>
<feature type="region of interest" description="Disordered" evidence="1">
    <location>
        <begin position="517"/>
        <end position="537"/>
    </location>
</feature>
<evidence type="ECO:0000256" key="1">
    <source>
        <dbReference type="SAM" id="MobiDB-lite"/>
    </source>
</evidence>
<feature type="compositionally biased region" description="Basic residues" evidence="1">
    <location>
        <begin position="29"/>
        <end position="38"/>
    </location>
</feature>
<feature type="region of interest" description="Disordered" evidence="1">
    <location>
        <begin position="1"/>
        <end position="182"/>
    </location>
</feature>
<protein>
    <submittedName>
        <fullName evidence="2">Uncharacterized protein</fullName>
    </submittedName>
</protein>